<reference evidence="2" key="2">
    <citation type="submission" date="2021-01" db="EMBL/GenBank/DDBJ databases">
        <authorList>
            <person name="Schikora-Tamarit M.A."/>
        </authorList>
    </citation>
    <scope>NUCLEOTIDE SEQUENCE</scope>
    <source>
        <strain evidence="2">CBS6341</strain>
    </source>
</reference>
<dbReference type="Pfam" id="PF00789">
    <property type="entry name" value="UBX"/>
    <property type="match status" value="1"/>
</dbReference>
<gene>
    <name evidence="2" type="ORF">WICMUC_003690</name>
</gene>
<dbReference type="EMBL" id="JAEUBF010001009">
    <property type="protein sequence ID" value="KAH3673371.1"/>
    <property type="molecule type" value="Genomic_DNA"/>
</dbReference>
<dbReference type="Gene3D" id="3.10.20.90">
    <property type="entry name" value="Phosphatidylinositol 3-kinase Catalytic Subunit, Chain A, domain 1"/>
    <property type="match status" value="1"/>
</dbReference>
<comment type="caution">
    <text evidence="2">The sequence shown here is derived from an EMBL/GenBank/DDBJ whole genome shotgun (WGS) entry which is preliminary data.</text>
</comment>
<organism evidence="2 3">
    <name type="scientific">Wickerhamomyces mucosus</name>
    <dbReference type="NCBI Taxonomy" id="1378264"/>
    <lineage>
        <taxon>Eukaryota</taxon>
        <taxon>Fungi</taxon>
        <taxon>Dikarya</taxon>
        <taxon>Ascomycota</taxon>
        <taxon>Saccharomycotina</taxon>
        <taxon>Saccharomycetes</taxon>
        <taxon>Phaffomycetales</taxon>
        <taxon>Wickerhamomycetaceae</taxon>
        <taxon>Wickerhamomyces</taxon>
    </lineage>
</organism>
<dbReference type="SUPFAM" id="SSF52833">
    <property type="entry name" value="Thioredoxin-like"/>
    <property type="match status" value="1"/>
</dbReference>
<dbReference type="InterPro" id="IPR036249">
    <property type="entry name" value="Thioredoxin-like_sf"/>
</dbReference>
<evidence type="ECO:0000259" key="1">
    <source>
        <dbReference type="PROSITE" id="PS50033"/>
    </source>
</evidence>
<dbReference type="PROSITE" id="PS50033">
    <property type="entry name" value="UBX"/>
    <property type="match status" value="1"/>
</dbReference>
<feature type="domain" description="UBX" evidence="1">
    <location>
        <begin position="420"/>
        <end position="491"/>
    </location>
</feature>
<protein>
    <recommendedName>
        <fullName evidence="1">UBX domain-containing protein</fullName>
    </recommendedName>
</protein>
<proteinExistence type="predicted"/>
<reference evidence="2" key="1">
    <citation type="journal article" date="2021" name="Open Biol.">
        <title>Shared evolutionary footprints suggest mitochondrial oxidative damage underlies multiple complex I losses in fungi.</title>
        <authorList>
            <person name="Schikora-Tamarit M.A."/>
            <person name="Marcet-Houben M."/>
            <person name="Nosek J."/>
            <person name="Gabaldon T."/>
        </authorList>
    </citation>
    <scope>NUCLEOTIDE SEQUENCE</scope>
    <source>
        <strain evidence="2">CBS6341</strain>
    </source>
</reference>
<dbReference type="InterPro" id="IPR001012">
    <property type="entry name" value="UBX_dom"/>
</dbReference>
<evidence type="ECO:0000313" key="2">
    <source>
        <dbReference type="EMBL" id="KAH3673371.1"/>
    </source>
</evidence>
<dbReference type="Pfam" id="PF14555">
    <property type="entry name" value="UBA_4"/>
    <property type="match status" value="1"/>
</dbReference>
<accession>A0A9P8TCL9</accession>
<dbReference type="Proteomes" id="UP000769528">
    <property type="component" value="Unassembled WGS sequence"/>
</dbReference>
<dbReference type="AlphaFoldDB" id="A0A9P8TCL9"/>
<dbReference type="GO" id="GO:0043130">
    <property type="term" value="F:ubiquitin binding"/>
    <property type="evidence" value="ECO:0007669"/>
    <property type="project" value="TreeGrafter"/>
</dbReference>
<sequence>MSLSPSEQEKLNEFQIISNFSDEDYEKVVKLLKNNYWNLEIALSKYFDGKLDEEADGDVINEQNTQNENPVNNSNDQIPNEFYEFQQANLIDQNNHGSFQQELLTQPLLHSQLAPQLPIVKPISNRWKSAGLQQNNNIKQNQNFISHFGSFLESPIIFLILFIPRSATLLLSYIGSFFSYLFPAPAYGLPDVPTLTSFNFDTHFEVITQDKNVINYYKEDFNNAFESAKKKFKFLILVLISDDENSNTFIKTVLNNDRVINLLNNDEEILTYIGHVKEPQSLEIAKSLKARTAPSVYLIANISNGPSLIASMSILARISVKSANSFVARVKMEIEKYKPEFISKKYELAELEFSRKIKEAQDRAYEESLLNDRIKKIEQESRKLALENKEKQELWKKENRLRFLNSINKKFNDLNQEELPKSESSTIRFQLPSGERIIQKFPKSYKVYDIYAFVELQLFLKENSELTATDVEVHEDYNHVYGFELISPFPRFSIPINEENIENIKQLWPNSSLLIEFAEDDDNDDN</sequence>
<dbReference type="GO" id="GO:0036503">
    <property type="term" value="P:ERAD pathway"/>
    <property type="evidence" value="ECO:0007669"/>
    <property type="project" value="TreeGrafter"/>
</dbReference>
<dbReference type="Gene3D" id="1.10.8.10">
    <property type="entry name" value="DNA helicase RuvA subunit, C-terminal domain"/>
    <property type="match status" value="1"/>
</dbReference>
<dbReference type="OrthoDB" id="1026733at2759"/>
<dbReference type="Gene3D" id="3.40.30.10">
    <property type="entry name" value="Glutaredoxin"/>
    <property type="match status" value="1"/>
</dbReference>
<dbReference type="SMART" id="SM00166">
    <property type="entry name" value="UBX"/>
    <property type="match status" value="1"/>
</dbReference>
<dbReference type="CDD" id="cd01767">
    <property type="entry name" value="UBX"/>
    <property type="match status" value="1"/>
</dbReference>
<dbReference type="GO" id="GO:0005783">
    <property type="term" value="C:endoplasmic reticulum"/>
    <property type="evidence" value="ECO:0007669"/>
    <property type="project" value="TreeGrafter"/>
</dbReference>
<keyword evidence="3" id="KW-1185">Reference proteome</keyword>
<dbReference type="PANTHER" id="PTHR23322">
    <property type="entry name" value="FAS-ASSOCIATED PROTEIN"/>
    <property type="match status" value="1"/>
</dbReference>
<dbReference type="InterPro" id="IPR029071">
    <property type="entry name" value="Ubiquitin-like_domsf"/>
</dbReference>
<dbReference type="InterPro" id="IPR050730">
    <property type="entry name" value="UBX_domain-protein"/>
</dbReference>
<evidence type="ECO:0000313" key="3">
    <source>
        <dbReference type="Proteomes" id="UP000769528"/>
    </source>
</evidence>
<dbReference type="SUPFAM" id="SSF54236">
    <property type="entry name" value="Ubiquitin-like"/>
    <property type="match status" value="1"/>
</dbReference>
<name>A0A9P8TCL9_9ASCO</name>
<dbReference type="PANTHER" id="PTHR23322:SF1">
    <property type="entry name" value="FAS-ASSOCIATED FACTOR 2"/>
    <property type="match status" value="1"/>
</dbReference>